<dbReference type="SUPFAM" id="SSF47203">
    <property type="entry name" value="Acyl-CoA dehydrogenase C-terminal domain-like"/>
    <property type="match status" value="2"/>
</dbReference>
<dbReference type="Gene3D" id="2.40.110.10">
    <property type="entry name" value="Butyryl-CoA Dehydrogenase, subunit A, domain 2"/>
    <property type="match status" value="1"/>
</dbReference>
<dbReference type="PANTHER" id="PTHR10909">
    <property type="entry name" value="ELECTRON TRANSPORT OXIDOREDUCTASE"/>
    <property type="match status" value="1"/>
</dbReference>
<dbReference type="InterPro" id="IPR036250">
    <property type="entry name" value="AcylCo_DH-like_C"/>
</dbReference>
<dbReference type="GO" id="GO:0003997">
    <property type="term" value="F:acyl-CoA oxidase activity"/>
    <property type="evidence" value="ECO:0007669"/>
    <property type="project" value="InterPro"/>
</dbReference>
<evidence type="ECO:0000256" key="3">
    <source>
        <dbReference type="ARBA" id="ARBA00022630"/>
    </source>
</evidence>
<name>A0A386ZHL0_9NOCA</name>
<evidence type="ECO:0000259" key="6">
    <source>
        <dbReference type="Pfam" id="PF01756"/>
    </source>
</evidence>
<dbReference type="InterPro" id="IPR046373">
    <property type="entry name" value="Acyl-CoA_Oxase/DH_mid-dom_sf"/>
</dbReference>
<gene>
    <name evidence="8" type="ORF">D7D52_30390</name>
</gene>
<evidence type="ECO:0008006" key="10">
    <source>
        <dbReference type="Google" id="ProtNLM"/>
    </source>
</evidence>
<dbReference type="AlphaFoldDB" id="A0A386ZHL0"/>
<dbReference type="KEGG" id="nyu:D7D52_30390"/>
<dbReference type="InterPro" id="IPR055060">
    <property type="entry name" value="ACOX_C_alpha1"/>
</dbReference>
<organism evidence="8 9">
    <name type="scientific">Nocardia yunnanensis</name>
    <dbReference type="NCBI Taxonomy" id="2382165"/>
    <lineage>
        <taxon>Bacteria</taxon>
        <taxon>Bacillati</taxon>
        <taxon>Actinomycetota</taxon>
        <taxon>Actinomycetes</taxon>
        <taxon>Mycobacteriales</taxon>
        <taxon>Nocardiaceae</taxon>
        <taxon>Nocardia</taxon>
    </lineage>
</organism>
<dbReference type="GO" id="GO:0071949">
    <property type="term" value="F:FAD binding"/>
    <property type="evidence" value="ECO:0007669"/>
    <property type="project" value="InterPro"/>
</dbReference>
<dbReference type="GO" id="GO:0033540">
    <property type="term" value="P:fatty acid beta-oxidation using acyl-CoA oxidase"/>
    <property type="evidence" value="ECO:0007669"/>
    <property type="project" value="TreeGrafter"/>
</dbReference>
<evidence type="ECO:0000256" key="1">
    <source>
        <dbReference type="ARBA" id="ARBA00001974"/>
    </source>
</evidence>
<dbReference type="InterPro" id="IPR012258">
    <property type="entry name" value="Acyl-CoA_oxidase"/>
</dbReference>
<evidence type="ECO:0000259" key="7">
    <source>
        <dbReference type="Pfam" id="PF22924"/>
    </source>
</evidence>
<accession>A0A386ZHL0</accession>
<dbReference type="SUPFAM" id="SSF56645">
    <property type="entry name" value="Acyl-CoA dehydrogenase NM domain-like"/>
    <property type="match status" value="1"/>
</dbReference>
<keyword evidence="5" id="KW-0560">Oxidoreductase</keyword>
<dbReference type="PANTHER" id="PTHR10909:SF382">
    <property type="entry name" value="ACYL-COENZYME A OXIDASE"/>
    <property type="match status" value="1"/>
</dbReference>
<dbReference type="OrthoDB" id="1144545at2"/>
<comment type="cofactor">
    <cofactor evidence="1">
        <name>FAD</name>
        <dbReference type="ChEBI" id="CHEBI:57692"/>
    </cofactor>
</comment>
<evidence type="ECO:0000256" key="2">
    <source>
        <dbReference type="ARBA" id="ARBA00006288"/>
    </source>
</evidence>
<evidence type="ECO:0000313" key="8">
    <source>
        <dbReference type="EMBL" id="AYF77412.1"/>
    </source>
</evidence>
<dbReference type="InterPro" id="IPR009100">
    <property type="entry name" value="AcylCoA_DH/oxidase_NM_dom_sf"/>
</dbReference>
<evidence type="ECO:0000256" key="5">
    <source>
        <dbReference type="ARBA" id="ARBA00023002"/>
    </source>
</evidence>
<keyword evidence="3" id="KW-0285">Flavoprotein</keyword>
<evidence type="ECO:0000256" key="4">
    <source>
        <dbReference type="ARBA" id="ARBA00022827"/>
    </source>
</evidence>
<keyword evidence="9" id="KW-1185">Reference proteome</keyword>
<feature type="domain" description="Acyl-CoA oxidase C-terminal" evidence="6">
    <location>
        <begin position="474"/>
        <end position="596"/>
    </location>
</feature>
<dbReference type="Pfam" id="PF22924">
    <property type="entry name" value="ACOX_C_alpha1"/>
    <property type="match status" value="1"/>
</dbReference>
<reference evidence="8 9" key="1">
    <citation type="submission" date="2018-09" db="EMBL/GenBank/DDBJ databases">
        <title>Nocardia yunnanensis sp. nov., an actinomycete isolated from a soil sample.</title>
        <authorList>
            <person name="Zhang J."/>
        </authorList>
    </citation>
    <scope>NUCLEOTIDE SEQUENCE [LARGE SCALE GENOMIC DNA]</scope>
    <source>
        <strain evidence="8 9">CFHS0054</strain>
    </source>
</reference>
<dbReference type="Proteomes" id="UP000267164">
    <property type="component" value="Chromosome"/>
</dbReference>
<dbReference type="Pfam" id="PF01756">
    <property type="entry name" value="ACOX"/>
    <property type="match status" value="1"/>
</dbReference>
<dbReference type="InterPro" id="IPR002655">
    <property type="entry name" value="Acyl-CoA_oxidase_C"/>
</dbReference>
<feature type="domain" description="Acyl-CoA oxidase C-alpha1" evidence="7">
    <location>
        <begin position="301"/>
        <end position="444"/>
    </location>
</feature>
<dbReference type="EMBL" id="CP032568">
    <property type="protein sequence ID" value="AYF77412.1"/>
    <property type="molecule type" value="Genomic_DNA"/>
</dbReference>
<evidence type="ECO:0000313" key="9">
    <source>
        <dbReference type="Proteomes" id="UP000267164"/>
    </source>
</evidence>
<dbReference type="Gene3D" id="1.20.140.10">
    <property type="entry name" value="Butyryl-CoA Dehydrogenase, subunit A, domain 3"/>
    <property type="match status" value="2"/>
</dbReference>
<comment type="similarity">
    <text evidence="2">Belongs to the acyl-CoA oxidase family.</text>
</comment>
<sequence>MPSGAARVRLESVSSGREGRLMVTHGYVDGFADLLFGARRAAAQRYGRLFGEADFDQDWWAATEEPGARAYQRYLRLLPNMSAVETVSDLRECLTLHEQSTVVDPHLGALLTVQVNLVLGTLLEQHSRTGEVANALTELLAGRAVGAYVLTEVGHGSDLNNLETTAVYDPADGGGFVLNTPTDAAIKFMPTTAAPPVAGIARFGIVFARLIIDGASQGVYPFLVWMCDADGQLRPGLTIRRMPEKPGLGMDNAMTRFDNVRVSRECLLSHTGTRIDDDGTLVSPIPRDNQVWRAISRVRVGRLCISGMAAAVARAAVSIAVRQSAQRDIASMAGGRVPLLQVPAHYAPLLEAVVDTYLATSAVEIAVDDFAAAIDSGADEQGPELTDLVSLTKYFATSTAQRVCGEVRDRLGAQGVFAHNKIVEYRALRDAAATAEGDSYVIALLAGYRRLERPGQWTQENWDALEPCEIDAPASWVKWMDARAQFLQHRVLEAYENTTGDRQARWDRVYDLALAAADAHTAHQAAVRLAERAAELPAGPRQVVENVLTLFAVRQCLAHGADLLPDGPLPKTPEPLRDMRVRLHEMLAPHLTELVAAFELETGSLRTVYDSDSYIEQCANALRHG</sequence>
<protein>
    <recommendedName>
        <fullName evidence="10">Acyl-CoA oxidase</fullName>
    </recommendedName>
</protein>
<dbReference type="GO" id="GO:0005504">
    <property type="term" value="F:fatty acid binding"/>
    <property type="evidence" value="ECO:0007669"/>
    <property type="project" value="TreeGrafter"/>
</dbReference>
<keyword evidence="4" id="KW-0274">FAD</keyword>
<proteinExistence type="inferred from homology"/>
<dbReference type="GO" id="GO:0055088">
    <property type="term" value="P:lipid homeostasis"/>
    <property type="evidence" value="ECO:0007669"/>
    <property type="project" value="TreeGrafter"/>
</dbReference>